<evidence type="ECO:0000313" key="2">
    <source>
        <dbReference type="Proteomes" id="UP000011648"/>
    </source>
</evidence>
<organism evidence="1 2">
    <name type="scientific">Natrialba taiwanensis DSM 12281</name>
    <dbReference type="NCBI Taxonomy" id="1230458"/>
    <lineage>
        <taxon>Archaea</taxon>
        <taxon>Methanobacteriati</taxon>
        <taxon>Methanobacteriota</taxon>
        <taxon>Stenosarchaea group</taxon>
        <taxon>Halobacteria</taxon>
        <taxon>Halobacteriales</taxon>
        <taxon>Natrialbaceae</taxon>
        <taxon>Natrialba</taxon>
    </lineage>
</organism>
<name>M0AC57_9EURY</name>
<dbReference type="AlphaFoldDB" id="M0AC57"/>
<dbReference type="STRING" id="1230458.C484_01485"/>
<evidence type="ECO:0000313" key="1">
    <source>
        <dbReference type="EMBL" id="ELY96345.1"/>
    </source>
</evidence>
<dbReference type="Proteomes" id="UP000011648">
    <property type="component" value="Unassembled WGS sequence"/>
</dbReference>
<gene>
    <name evidence="1" type="ORF">C484_01485</name>
</gene>
<accession>M0AC57</accession>
<dbReference type="RefSeq" id="WP_006824205.1">
    <property type="nucleotide sequence ID" value="NZ_AOIL01000009.1"/>
</dbReference>
<keyword evidence="2" id="KW-1185">Reference proteome</keyword>
<protein>
    <submittedName>
        <fullName evidence="1">Uncharacterized protein</fullName>
    </submittedName>
</protein>
<sequence length="64" mass="7074">MAHALVVVMPTVADRERRSIDADFALGTDAELGLVRATDRSAFERDLQRTQPSMEGIDSIDDLQ</sequence>
<dbReference type="EMBL" id="AOIL01000009">
    <property type="protein sequence ID" value="ELY96345.1"/>
    <property type="molecule type" value="Genomic_DNA"/>
</dbReference>
<reference evidence="1 2" key="1">
    <citation type="journal article" date="2014" name="PLoS Genet.">
        <title>Phylogenetically driven sequencing of extremely halophilic archaea reveals strategies for static and dynamic osmo-response.</title>
        <authorList>
            <person name="Becker E.A."/>
            <person name="Seitzer P.M."/>
            <person name="Tritt A."/>
            <person name="Larsen D."/>
            <person name="Krusor M."/>
            <person name="Yao A.I."/>
            <person name="Wu D."/>
            <person name="Madern D."/>
            <person name="Eisen J.A."/>
            <person name="Darling A.E."/>
            <person name="Facciotti M.T."/>
        </authorList>
    </citation>
    <scope>NUCLEOTIDE SEQUENCE [LARGE SCALE GENOMIC DNA]</scope>
    <source>
        <strain evidence="1 2">DSM 12281</strain>
    </source>
</reference>
<proteinExistence type="predicted"/>
<dbReference type="PATRIC" id="fig|1230458.4.peg.285"/>
<comment type="caution">
    <text evidence="1">The sequence shown here is derived from an EMBL/GenBank/DDBJ whole genome shotgun (WGS) entry which is preliminary data.</text>
</comment>